<evidence type="ECO:0000256" key="2">
    <source>
        <dbReference type="ARBA" id="ARBA00004141"/>
    </source>
</evidence>
<dbReference type="PANTHER" id="PTHR11101">
    <property type="entry name" value="PHOSPHATE TRANSPORTER"/>
    <property type="match status" value="1"/>
</dbReference>
<dbReference type="Proteomes" id="UP000232806">
    <property type="component" value="Chromosome"/>
</dbReference>
<feature type="transmembrane region" description="Helical" evidence="9">
    <location>
        <begin position="42"/>
        <end position="62"/>
    </location>
</feature>
<feature type="transmembrane region" description="Helical" evidence="9">
    <location>
        <begin position="74"/>
        <end position="96"/>
    </location>
</feature>
<dbReference type="GO" id="GO:0016020">
    <property type="term" value="C:membrane"/>
    <property type="evidence" value="ECO:0007669"/>
    <property type="project" value="UniProtKB-SubCell"/>
</dbReference>
<keyword evidence="5" id="KW-0592">Phosphate transport</keyword>
<evidence type="ECO:0000256" key="8">
    <source>
        <dbReference type="ARBA" id="ARBA00023136"/>
    </source>
</evidence>
<evidence type="ECO:0000313" key="10">
    <source>
        <dbReference type="EMBL" id="AUB56792.1"/>
    </source>
</evidence>
<dbReference type="OrthoDB" id="101311at2157"/>
<gene>
    <name evidence="10" type="ORF">BK007_08225</name>
    <name evidence="11" type="ORF">HG719_06490</name>
</gene>
<feature type="transmembrane region" description="Helical" evidence="9">
    <location>
        <begin position="304"/>
        <end position="326"/>
    </location>
</feature>
<evidence type="ECO:0000313" key="11">
    <source>
        <dbReference type="EMBL" id="NMO09477.1"/>
    </source>
</evidence>
<keyword evidence="4" id="KW-0813">Transport</keyword>
<sequence length="327" mass="34001">MEWLLVIGVVISVYMAFNIAANDIGNSVGTTVGSGSLTMRKALIMGAVFEFFGAMYLGNNVIKTVGSGIINADILPATGAFIITLAAALWITITLIKKIPISGSDAIISAVFGYGLVAVGINSMNLNVLGLILTSWILSPLLGLLIGFFLYYLLKNAFLEKVKDIAVKGRLEKVFSYLQIGSSAFAALNVGAIDIAVATGVLYYAFGASAGLDIKLIGAIGIVMGIMVAGGRITDTVGRRITDLIPSRGFAAQISAASVIFLFATMGMPVSPTQTLVGTVIGVGLARGTQTIKLDVIKNIATTWIVTIPACIGISAGLAILLNFSLN</sequence>
<dbReference type="AlphaFoldDB" id="A0A2H4VFC6"/>
<dbReference type="Proteomes" id="UP000591058">
    <property type="component" value="Unassembled WGS sequence"/>
</dbReference>
<feature type="transmembrane region" description="Helical" evidence="9">
    <location>
        <begin position="128"/>
        <end position="154"/>
    </location>
</feature>
<comment type="subcellular location">
    <subcellularLocation>
        <location evidence="2">Membrane</location>
        <topology evidence="2">Multi-pass membrane protein</topology>
    </subcellularLocation>
</comment>
<keyword evidence="7 9" id="KW-1133">Transmembrane helix</keyword>
<protein>
    <submittedName>
        <fullName evidence="10">Anion permease</fullName>
    </submittedName>
    <submittedName>
        <fullName evidence="11">Inorganic phosphate transporter</fullName>
    </submittedName>
</protein>
<feature type="transmembrane region" description="Helical" evidence="9">
    <location>
        <begin position="6"/>
        <end position="21"/>
    </location>
</feature>
<dbReference type="EMBL" id="CP017766">
    <property type="protein sequence ID" value="AUB56792.1"/>
    <property type="molecule type" value="Genomic_DNA"/>
</dbReference>
<dbReference type="RefSeq" id="WP_100906743.1">
    <property type="nucleotide sequence ID" value="NZ_CP017766.1"/>
</dbReference>
<dbReference type="GO" id="GO:0035435">
    <property type="term" value="P:phosphate ion transmembrane transport"/>
    <property type="evidence" value="ECO:0007669"/>
    <property type="project" value="TreeGrafter"/>
</dbReference>
<feature type="transmembrane region" description="Helical" evidence="9">
    <location>
        <begin position="174"/>
        <end position="197"/>
    </location>
</feature>
<evidence type="ECO:0000256" key="1">
    <source>
        <dbReference type="ARBA" id="ARBA00001981"/>
    </source>
</evidence>
<evidence type="ECO:0000256" key="7">
    <source>
        <dbReference type="ARBA" id="ARBA00022989"/>
    </source>
</evidence>
<organism evidence="10 12">
    <name type="scientific">Methanobacterium subterraneum</name>
    <dbReference type="NCBI Taxonomy" id="59277"/>
    <lineage>
        <taxon>Archaea</taxon>
        <taxon>Methanobacteriati</taxon>
        <taxon>Methanobacteriota</taxon>
        <taxon>Methanomada group</taxon>
        <taxon>Methanobacteria</taxon>
        <taxon>Methanobacteriales</taxon>
        <taxon>Methanobacteriaceae</taxon>
        <taxon>Methanobacterium</taxon>
    </lineage>
</organism>
<dbReference type="GO" id="GO:0005315">
    <property type="term" value="F:phosphate transmembrane transporter activity"/>
    <property type="evidence" value="ECO:0007669"/>
    <property type="project" value="InterPro"/>
</dbReference>
<feature type="transmembrane region" description="Helical" evidence="9">
    <location>
        <begin position="103"/>
        <end position="122"/>
    </location>
</feature>
<evidence type="ECO:0000256" key="6">
    <source>
        <dbReference type="ARBA" id="ARBA00022692"/>
    </source>
</evidence>
<evidence type="ECO:0000256" key="9">
    <source>
        <dbReference type="SAM" id="Phobius"/>
    </source>
</evidence>
<evidence type="ECO:0000313" key="13">
    <source>
        <dbReference type="Proteomes" id="UP000591058"/>
    </source>
</evidence>
<reference evidence="10 12" key="1">
    <citation type="submission" date="2016-10" db="EMBL/GenBank/DDBJ databases">
        <title>Comparative genomics between deep and shallow subseafloor isolates.</title>
        <authorList>
            <person name="Ishii S."/>
            <person name="Miller J.R."/>
            <person name="Sutton G."/>
            <person name="Suzuki S."/>
            <person name="Methe B."/>
            <person name="Inagaki F."/>
            <person name="Imachi H."/>
        </authorList>
    </citation>
    <scope>NUCLEOTIDE SEQUENCE [LARGE SCALE GENOMIC DNA]</scope>
    <source>
        <strain evidence="10 12">MO-MB1</strain>
    </source>
</reference>
<dbReference type="PANTHER" id="PTHR11101:SF80">
    <property type="entry name" value="PHOSPHATE TRANSPORTER"/>
    <property type="match status" value="1"/>
</dbReference>
<evidence type="ECO:0000313" key="12">
    <source>
        <dbReference type="Proteomes" id="UP000232806"/>
    </source>
</evidence>
<feature type="transmembrane region" description="Helical" evidence="9">
    <location>
        <begin position="203"/>
        <end position="229"/>
    </location>
</feature>
<accession>A0A2H4VFC6</accession>
<keyword evidence="8 9" id="KW-0472">Membrane</keyword>
<comment type="function">
    <text evidence="1">Potential transporter for phosphate.</text>
</comment>
<keyword evidence="6 9" id="KW-0812">Transmembrane</keyword>
<comment type="similarity">
    <text evidence="3">Belongs to the inorganic phosphate transporter (PiT) (TC 2.A.20) family.</text>
</comment>
<proteinExistence type="inferred from homology"/>
<name>A0A2H4VFC6_9EURY</name>
<dbReference type="InterPro" id="IPR001204">
    <property type="entry name" value="Phos_transporter"/>
</dbReference>
<dbReference type="GeneID" id="35121576"/>
<evidence type="ECO:0000256" key="3">
    <source>
        <dbReference type="ARBA" id="ARBA00009916"/>
    </source>
</evidence>
<feature type="transmembrane region" description="Helical" evidence="9">
    <location>
        <begin position="250"/>
        <end position="270"/>
    </location>
</feature>
<reference evidence="11 13" key="2">
    <citation type="submission" date="2020-04" db="EMBL/GenBank/DDBJ databases">
        <title>Draft genome of Methanobacterium subterraneum isolated from animal feces.</title>
        <authorList>
            <person name="Ouboter H.T."/>
            <person name="Berger S."/>
            <person name="Gungor E."/>
            <person name="Jetten M.S.M."/>
            <person name="Welte C.U."/>
        </authorList>
    </citation>
    <scope>NUCLEOTIDE SEQUENCE [LARGE SCALE GENOMIC DNA]</scope>
    <source>
        <strain evidence="11">HO_2020</strain>
    </source>
</reference>
<evidence type="ECO:0000256" key="4">
    <source>
        <dbReference type="ARBA" id="ARBA00022448"/>
    </source>
</evidence>
<dbReference type="EMBL" id="JABBYL010000022">
    <property type="protein sequence ID" value="NMO09477.1"/>
    <property type="molecule type" value="Genomic_DNA"/>
</dbReference>
<dbReference type="Pfam" id="PF01384">
    <property type="entry name" value="PHO4"/>
    <property type="match status" value="1"/>
</dbReference>
<evidence type="ECO:0000256" key="5">
    <source>
        <dbReference type="ARBA" id="ARBA00022592"/>
    </source>
</evidence>